<feature type="transmembrane region" description="Helical" evidence="7">
    <location>
        <begin position="57"/>
        <end position="79"/>
    </location>
</feature>
<comment type="similarity">
    <text evidence="7">Belongs to the binding-protein-dependent transport system permease family.</text>
</comment>
<feature type="transmembrane region" description="Helical" evidence="7">
    <location>
        <begin position="91"/>
        <end position="112"/>
    </location>
</feature>
<evidence type="ECO:0000259" key="8">
    <source>
        <dbReference type="PROSITE" id="PS50928"/>
    </source>
</evidence>
<evidence type="ECO:0000256" key="3">
    <source>
        <dbReference type="ARBA" id="ARBA00022475"/>
    </source>
</evidence>
<sequence length="279" mass="29560">MPIALVLGTVYVIPVADVVRLSFSDATLLRPAESYGLSGYAAMLEARDLGVVLRNTVVFTVASVVGLQLAGLLVALLVARGDRRGLPGMTALRTIVLAAWVVPGVANGIIWQTLFSEAPFGAINSTLALIGLPRVAWLSDPEMAMVSAVLANVWQGTAFSMVVFYAARRAIDPRLYEAAEVDGARPFARFVYITLPQLKGAILVNTVLVTIQTLNTFDSILALTGGGPGRATEVLSLHIFNRVFYNYDLGGGSALALVLVAISTALTLVYIALLGRGRT</sequence>
<evidence type="ECO:0000313" key="10">
    <source>
        <dbReference type="Proteomes" id="UP000268016"/>
    </source>
</evidence>
<keyword evidence="6 7" id="KW-0472">Membrane</keyword>
<name>A0A3N2QSE3_9RHOB</name>
<evidence type="ECO:0000256" key="4">
    <source>
        <dbReference type="ARBA" id="ARBA00022692"/>
    </source>
</evidence>
<feature type="domain" description="ABC transmembrane type-1" evidence="8">
    <location>
        <begin position="53"/>
        <end position="270"/>
    </location>
</feature>
<feature type="transmembrane region" description="Helical" evidence="7">
    <location>
        <begin position="254"/>
        <end position="274"/>
    </location>
</feature>
<dbReference type="Proteomes" id="UP000268016">
    <property type="component" value="Unassembled WGS sequence"/>
</dbReference>
<feature type="transmembrane region" description="Helical" evidence="7">
    <location>
        <begin position="149"/>
        <end position="167"/>
    </location>
</feature>
<comment type="subcellular location">
    <subcellularLocation>
        <location evidence="1 7">Cell membrane</location>
        <topology evidence="1 7">Multi-pass membrane protein</topology>
    </subcellularLocation>
</comment>
<dbReference type="PANTHER" id="PTHR43005:SF1">
    <property type="entry name" value="SPERMIDINE_PUTRESCINE TRANSPORT SYSTEM PERMEASE PROTEIN"/>
    <property type="match status" value="1"/>
</dbReference>
<protein>
    <submittedName>
        <fullName evidence="9">Sugar ABC transporter permease</fullName>
    </submittedName>
</protein>
<keyword evidence="2 7" id="KW-0813">Transport</keyword>
<dbReference type="OrthoDB" id="9805778at2"/>
<evidence type="ECO:0000256" key="2">
    <source>
        <dbReference type="ARBA" id="ARBA00022448"/>
    </source>
</evidence>
<proteinExistence type="inferred from homology"/>
<keyword evidence="5 7" id="KW-1133">Transmembrane helix</keyword>
<dbReference type="PANTHER" id="PTHR43005">
    <property type="entry name" value="BLR7065 PROTEIN"/>
    <property type="match status" value="1"/>
</dbReference>
<dbReference type="SUPFAM" id="SSF161098">
    <property type="entry name" value="MetI-like"/>
    <property type="match status" value="1"/>
</dbReference>
<evidence type="ECO:0000256" key="1">
    <source>
        <dbReference type="ARBA" id="ARBA00004651"/>
    </source>
</evidence>
<reference evidence="9 10" key="1">
    <citation type="submission" date="2018-10" db="EMBL/GenBank/DDBJ databases">
        <title>Histidinibacterium lentulum gen. nov., sp. nov., a marine bacterium from the culture broth of Picochlorum sp. 122.</title>
        <authorList>
            <person name="Wang G."/>
        </authorList>
    </citation>
    <scope>NUCLEOTIDE SEQUENCE [LARGE SCALE GENOMIC DNA]</scope>
    <source>
        <strain evidence="9 10">B17</strain>
    </source>
</reference>
<dbReference type="GO" id="GO:0055085">
    <property type="term" value="P:transmembrane transport"/>
    <property type="evidence" value="ECO:0007669"/>
    <property type="project" value="InterPro"/>
</dbReference>
<evidence type="ECO:0000256" key="5">
    <source>
        <dbReference type="ARBA" id="ARBA00022989"/>
    </source>
</evidence>
<dbReference type="InterPro" id="IPR035906">
    <property type="entry name" value="MetI-like_sf"/>
</dbReference>
<dbReference type="EMBL" id="RDRB01000010">
    <property type="protein sequence ID" value="ROT98136.1"/>
    <property type="molecule type" value="Genomic_DNA"/>
</dbReference>
<accession>A0A3N2QSE3</accession>
<dbReference type="GO" id="GO:0005886">
    <property type="term" value="C:plasma membrane"/>
    <property type="evidence" value="ECO:0007669"/>
    <property type="project" value="UniProtKB-SubCell"/>
</dbReference>
<keyword evidence="4 7" id="KW-0812">Transmembrane</keyword>
<dbReference type="CDD" id="cd06261">
    <property type="entry name" value="TM_PBP2"/>
    <property type="match status" value="1"/>
</dbReference>
<dbReference type="PROSITE" id="PS50928">
    <property type="entry name" value="ABC_TM1"/>
    <property type="match status" value="1"/>
</dbReference>
<comment type="caution">
    <text evidence="9">The sequence shown here is derived from an EMBL/GenBank/DDBJ whole genome shotgun (WGS) entry which is preliminary data.</text>
</comment>
<evidence type="ECO:0000256" key="6">
    <source>
        <dbReference type="ARBA" id="ARBA00023136"/>
    </source>
</evidence>
<dbReference type="InterPro" id="IPR000515">
    <property type="entry name" value="MetI-like"/>
</dbReference>
<evidence type="ECO:0000256" key="7">
    <source>
        <dbReference type="RuleBase" id="RU363032"/>
    </source>
</evidence>
<organism evidence="9 10">
    <name type="scientific">Histidinibacterium lentulum</name>
    <dbReference type="NCBI Taxonomy" id="2480588"/>
    <lineage>
        <taxon>Bacteria</taxon>
        <taxon>Pseudomonadati</taxon>
        <taxon>Pseudomonadota</taxon>
        <taxon>Alphaproteobacteria</taxon>
        <taxon>Rhodobacterales</taxon>
        <taxon>Paracoccaceae</taxon>
        <taxon>Histidinibacterium</taxon>
    </lineage>
</organism>
<keyword evidence="10" id="KW-1185">Reference proteome</keyword>
<keyword evidence="3" id="KW-1003">Cell membrane</keyword>
<dbReference type="Pfam" id="PF00528">
    <property type="entry name" value="BPD_transp_1"/>
    <property type="match status" value="1"/>
</dbReference>
<gene>
    <name evidence="9" type="ORF">EAT49_17680</name>
</gene>
<dbReference type="AlphaFoldDB" id="A0A3N2QSE3"/>
<dbReference type="Gene3D" id="1.10.3720.10">
    <property type="entry name" value="MetI-like"/>
    <property type="match status" value="1"/>
</dbReference>
<evidence type="ECO:0000313" key="9">
    <source>
        <dbReference type="EMBL" id="ROT98136.1"/>
    </source>
</evidence>